<proteinExistence type="predicted"/>
<comment type="caution">
    <text evidence="1">The sequence shown here is derived from an EMBL/GenBank/DDBJ whole genome shotgun (WGS) entry which is preliminary data.</text>
</comment>
<keyword evidence="2" id="KW-1185">Reference proteome</keyword>
<organism evidence="1 2">
    <name type="scientific">Heliophilum fasciatum</name>
    <dbReference type="NCBI Taxonomy" id="35700"/>
    <lineage>
        <taxon>Bacteria</taxon>
        <taxon>Bacillati</taxon>
        <taxon>Bacillota</taxon>
        <taxon>Clostridia</taxon>
        <taxon>Eubacteriales</taxon>
        <taxon>Heliobacteriaceae</taxon>
        <taxon>Heliophilum</taxon>
    </lineage>
</organism>
<dbReference type="Proteomes" id="UP000294813">
    <property type="component" value="Unassembled WGS sequence"/>
</dbReference>
<accession>A0A4R2RYM0</accession>
<dbReference type="AlphaFoldDB" id="A0A4R2RYM0"/>
<sequence length="50" mass="5490">MTGSSLLSVRYNTYMHSVIWVVNVDTVNFTGSNHKFQGACGFPAPLEEIA</sequence>
<dbReference type="EMBL" id="SLXT01000002">
    <property type="protein sequence ID" value="TCP68703.1"/>
    <property type="molecule type" value="Genomic_DNA"/>
</dbReference>
<protein>
    <submittedName>
        <fullName evidence="1">Uncharacterized protein</fullName>
    </submittedName>
</protein>
<gene>
    <name evidence="1" type="ORF">EDD73_10299</name>
</gene>
<evidence type="ECO:0000313" key="2">
    <source>
        <dbReference type="Proteomes" id="UP000294813"/>
    </source>
</evidence>
<name>A0A4R2RYM0_9FIRM</name>
<evidence type="ECO:0000313" key="1">
    <source>
        <dbReference type="EMBL" id="TCP68703.1"/>
    </source>
</evidence>
<reference evidence="1 2" key="1">
    <citation type="submission" date="2019-03" db="EMBL/GenBank/DDBJ databases">
        <title>Genomic Encyclopedia of Type Strains, Phase IV (KMG-IV): sequencing the most valuable type-strain genomes for metagenomic binning, comparative biology and taxonomic classification.</title>
        <authorList>
            <person name="Goeker M."/>
        </authorList>
    </citation>
    <scope>NUCLEOTIDE SEQUENCE [LARGE SCALE GENOMIC DNA]</scope>
    <source>
        <strain evidence="1 2">DSM 11170</strain>
    </source>
</reference>